<dbReference type="PIRSF" id="PIRSF008459">
    <property type="entry name" value="UCP008459"/>
    <property type="match status" value="1"/>
</dbReference>
<feature type="domain" description="CASTOR ACT" evidence="1">
    <location>
        <begin position="56"/>
        <end position="117"/>
    </location>
</feature>
<dbReference type="InterPro" id="IPR045865">
    <property type="entry name" value="ACT-like_dom_sf"/>
</dbReference>
<proteinExistence type="predicted"/>
<dbReference type="Pfam" id="PF13840">
    <property type="entry name" value="ACT_7"/>
    <property type="match status" value="1"/>
</dbReference>
<dbReference type="InterPro" id="IPR027795">
    <property type="entry name" value="CASTOR_ACT_dom"/>
</dbReference>
<dbReference type="RefSeq" id="WP_376814064.1">
    <property type="nucleotide sequence ID" value="NZ_JBHSDY010000010.1"/>
</dbReference>
<gene>
    <name evidence="3" type="ORF">ACFO0J_15950</name>
</gene>
<keyword evidence="4" id="KW-1185">Reference proteome</keyword>
<dbReference type="InterPro" id="IPR016540">
    <property type="entry name" value="UCP008459"/>
</dbReference>
<dbReference type="Pfam" id="PF21631">
    <property type="entry name" value="A9CJY8-like_N"/>
    <property type="match status" value="1"/>
</dbReference>
<evidence type="ECO:0000313" key="3">
    <source>
        <dbReference type="EMBL" id="MFC4299536.1"/>
    </source>
</evidence>
<comment type="caution">
    <text evidence="3">The sequence shown here is derived from an EMBL/GenBank/DDBJ whole genome shotgun (WGS) entry which is preliminary data.</text>
</comment>
<evidence type="ECO:0000259" key="1">
    <source>
        <dbReference type="Pfam" id="PF13840"/>
    </source>
</evidence>
<name>A0ABV8S4V5_9BURK</name>
<protein>
    <submittedName>
        <fullName evidence="3">ACT domain-containing protein</fullName>
    </submittedName>
</protein>
<dbReference type="EMBL" id="JBHSDY010000010">
    <property type="protein sequence ID" value="MFC4299536.1"/>
    <property type="molecule type" value="Genomic_DNA"/>
</dbReference>
<evidence type="ECO:0000259" key="2">
    <source>
        <dbReference type="Pfam" id="PF21631"/>
    </source>
</evidence>
<accession>A0ABV8S4V5</accession>
<evidence type="ECO:0000313" key="4">
    <source>
        <dbReference type="Proteomes" id="UP001595756"/>
    </source>
</evidence>
<dbReference type="Gene3D" id="3.30.2130.10">
    <property type="entry name" value="VC0802-like"/>
    <property type="match status" value="1"/>
</dbReference>
<dbReference type="SUPFAM" id="SSF55021">
    <property type="entry name" value="ACT-like"/>
    <property type="match status" value="2"/>
</dbReference>
<sequence length="128" mass="13899">MALRLRFIAGRYTIARLPPDSSIPGWACGPGFSAIVRADDELTIVCMEDRVPDTVESEPGWACLRTIGPFDFQAAGIVHSLITPLSTHGIGVFVVCTFDGEHVLVAESDRIKARDLLLAAGHEFLHEP</sequence>
<dbReference type="Proteomes" id="UP001595756">
    <property type="component" value="Unassembled WGS sequence"/>
</dbReference>
<dbReference type="InterPro" id="IPR049447">
    <property type="entry name" value="A9CJY8-like_N"/>
</dbReference>
<feature type="domain" description="A9CJY8-like N-terminal" evidence="2">
    <location>
        <begin position="10"/>
        <end position="53"/>
    </location>
</feature>
<organism evidence="3 4">
    <name type="scientific">Castellaniella hirudinis</name>
    <dbReference type="NCBI Taxonomy" id="1144617"/>
    <lineage>
        <taxon>Bacteria</taxon>
        <taxon>Pseudomonadati</taxon>
        <taxon>Pseudomonadota</taxon>
        <taxon>Betaproteobacteria</taxon>
        <taxon>Burkholderiales</taxon>
        <taxon>Alcaligenaceae</taxon>
        <taxon>Castellaniella</taxon>
    </lineage>
</organism>
<reference evidence="4" key="1">
    <citation type="journal article" date="2019" name="Int. J. Syst. Evol. Microbiol.">
        <title>The Global Catalogue of Microorganisms (GCM) 10K type strain sequencing project: providing services to taxonomists for standard genome sequencing and annotation.</title>
        <authorList>
            <consortium name="The Broad Institute Genomics Platform"/>
            <consortium name="The Broad Institute Genome Sequencing Center for Infectious Disease"/>
            <person name="Wu L."/>
            <person name="Ma J."/>
        </authorList>
    </citation>
    <scope>NUCLEOTIDE SEQUENCE [LARGE SCALE GENOMIC DNA]</scope>
    <source>
        <strain evidence="4">CGMCC 1.19029</strain>
    </source>
</reference>